<organism evidence="13 14">
    <name type="scientific">Lingula anatina</name>
    <name type="common">Brachiopod</name>
    <name type="synonym">Lingula unguis</name>
    <dbReference type="NCBI Taxonomy" id="7574"/>
    <lineage>
        <taxon>Eukaryota</taxon>
        <taxon>Metazoa</taxon>
        <taxon>Spiralia</taxon>
        <taxon>Lophotrochozoa</taxon>
        <taxon>Brachiopoda</taxon>
        <taxon>Linguliformea</taxon>
        <taxon>Lingulata</taxon>
        <taxon>Lingulida</taxon>
        <taxon>Linguloidea</taxon>
        <taxon>Lingulidae</taxon>
        <taxon>Lingula</taxon>
    </lineage>
</organism>
<reference evidence="14" key="1">
    <citation type="submission" date="2025-08" db="UniProtKB">
        <authorList>
            <consortium name="RefSeq"/>
        </authorList>
    </citation>
    <scope>IDENTIFICATION</scope>
    <source>
        <tissue evidence="14">Gonads</tissue>
    </source>
</reference>
<dbReference type="AlphaFoldDB" id="A0A2R2MQU4"/>
<dbReference type="InParanoid" id="A0A2R2MQU4"/>
<dbReference type="InterPro" id="IPR018108">
    <property type="entry name" value="MCP_transmembrane"/>
</dbReference>
<dbReference type="PRINTS" id="PR00926">
    <property type="entry name" value="MITOCARRIER"/>
</dbReference>
<evidence type="ECO:0000256" key="7">
    <source>
        <dbReference type="ARBA" id="ARBA00022989"/>
    </source>
</evidence>
<dbReference type="Gene3D" id="1.50.40.10">
    <property type="entry name" value="Mitochondrial carrier domain"/>
    <property type="match status" value="1"/>
</dbReference>
<keyword evidence="7 12" id="KW-1133">Transmembrane helix</keyword>
<feature type="repeat" description="Solcar" evidence="10">
    <location>
        <begin position="184"/>
        <end position="272"/>
    </location>
</feature>
<keyword evidence="4 10" id="KW-0812">Transmembrane</keyword>
<dbReference type="GO" id="GO:0005743">
    <property type="term" value="C:mitochondrial inner membrane"/>
    <property type="evidence" value="ECO:0007669"/>
    <property type="project" value="UniProtKB-SubCell"/>
</dbReference>
<keyword evidence="13" id="KW-1185">Reference proteome</keyword>
<comment type="similarity">
    <text evidence="2 11">Belongs to the mitochondrial carrier (TC 2.A.29) family.</text>
</comment>
<feature type="transmembrane region" description="Helical" evidence="12">
    <location>
        <begin position="54"/>
        <end position="77"/>
    </location>
</feature>
<dbReference type="RefSeq" id="XP_023932372.1">
    <property type="nucleotide sequence ID" value="XM_024076604.1"/>
</dbReference>
<evidence type="ECO:0000256" key="11">
    <source>
        <dbReference type="RuleBase" id="RU000488"/>
    </source>
</evidence>
<proteinExistence type="inferred from homology"/>
<dbReference type="OrthoDB" id="276989at2759"/>
<keyword evidence="6" id="KW-0999">Mitochondrion inner membrane</keyword>
<dbReference type="Pfam" id="PF00153">
    <property type="entry name" value="Mito_carr"/>
    <property type="match status" value="3"/>
</dbReference>
<accession>A0A2R2MQU4</accession>
<comment type="subcellular location">
    <subcellularLocation>
        <location evidence="1">Mitochondrion inner membrane</location>
        <topology evidence="1">Multi-pass membrane protein</topology>
    </subcellularLocation>
</comment>
<evidence type="ECO:0000313" key="13">
    <source>
        <dbReference type="Proteomes" id="UP000085678"/>
    </source>
</evidence>
<feature type="repeat" description="Solcar" evidence="10">
    <location>
        <begin position="10"/>
        <end position="83"/>
    </location>
</feature>
<dbReference type="PROSITE" id="PS50920">
    <property type="entry name" value="SOLCAR"/>
    <property type="match status" value="3"/>
</dbReference>
<feature type="transmembrane region" description="Helical" evidence="12">
    <location>
        <begin position="12"/>
        <end position="33"/>
    </location>
</feature>
<evidence type="ECO:0000256" key="9">
    <source>
        <dbReference type="ARBA" id="ARBA00023136"/>
    </source>
</evidence>
<evidence type="ECO:0000256" key="2">
    <source>
        <dbReference type="ARBA" id="ARBA00006375"/>
    </source>
</evidence>
<evidence type="ECO:0000256" key="12">
    <source>
        <dbReference type="SAM" id="Phobius"/>
    </source>
</evidence>
<dbReference type="SUPFAM" id="SSF103506">
    <property type="entry name" value="Mitochondrial carrier"/>
    <property type="match status" value="1"/>
</dbReference>
<dbReference type="InterPro" id="IPR023395">
    <property type="entry name" value="MCP_dom_sf"/>
</dbReference>
<evidence type="ECO:0000256" key="5">
    <source>
        <dbReference type="ARBA" id="ARBA00022737"/>
    </source>
</evidence>
<dbReference type="InterPro" id="IPR002067">
    <property type="entry name" value="MCP"/>
</dbReference>
<keyword evidence="9 10" id="KW-0472">Membrane</keyword>
<gene>
    <name evidence="14" type="primary">LOC106176715</name>
</gene>
<dbReference type="PANTHER" id="PTHR45667">
    <property type="entry name" value="S-ADENOSYLMETHIONINE MITOCHONDRIAL CARRIER PROTEIN"/>
    <property type="match status" value="1"/>
</dbReference>
<evidence type="ECO:0000256" key="8">
    <source>
        <dbReference type="ARBA" id="ARBA00023128"/>
    </source>
</evidence>
<evidence type="ECO:0000256" key="4">
    <source>
        <dbReference type="ARBA" id="ARBA00022692"/>
    </source>
</evidence>
<evidence type="ECO:0000256" key="10">
    <source>
        <dbReference type="PROSITE-ProRule" id="PRU00282"/>
    </source>
</evidence>
<evidence type="ECO:0000256" key="1">
    <source>
        <dbReference type="ARBA" id="ARBA00004448"/>
    </source>
</evidence>
<evidence type="ECO:0000313" key="14">
    <source>
        <dbReference type="RefSeq" id="XP_023932372.1"/>
    </source>
</evidence>
<evidence type="ECO:0000256" key="6">
    <source>
        <dbReference type="ARBA" id="ARBA00022792"/>
    </source>
</evidence>
<protein>
    <submittedName>
        <fullName evidence="14">S-adenosylmethionine mitochondrial carrier protein</fullName>
    </submittedName>
</protein>
<dbReference type="Proteomes" id="UP000085678">
    <property type="component" value="Unplaced"/>
</dbReference>
<keyword evidence="8" id="KW-0496">Mitochondrion</keyword>
<dbReference type="KEGG" id="lak:106176715"/>
<feature type="repeat" description="Solcar" evidence="10">
    <location>
        <begin position="93"/>
        <end position="175"/>
    </location>
</feature>
<sequence>MGDLGSKAECHYPAIFYAGAAAGLCVDLALFPIDTVKTRLQSEQGFFKTGGFRGIYAGIGATAVGSAPGSALFFVSYEAVKDSLGRRLETEHLQPAVHMTAAACGEVAGCLARVPTEVVKQRAQANPSARVLDIFRTTLQQEGIRGLYRGYTTTVLREIPFSFIQFPLWEIMKKSWSRRQGASVNPWQSSICGAISGAIAASVTTPLDVAKTRIMLAEHGSCLASGSLLFALKQVYGEKGTRGLFAGVVPRTLWIAIGGGIFLGVYDKVKLIIGAAIDEER</sequence>
<keyword evidence="5" id="KW-0677">Repeat</keyword>
<dbReference type="GO" id="GO:0055085">
    <property type="term" value="P:transmembrane transport"/>
    <property type="evidence" value="ECO:0007669"/>
    <property type="project" value="InterPro"/>
</dbReference>
<name>A0A2R2MQU4_LINAN</name>
<dbReference type="GeneID" id="106176715"/>
<dbReference type="STRING" id="7574.A0A2R2MQU4"/>
<evidence type="ECO:0000256" key="3">
    <source>
        <dbReference type="ARBA" id="ARBA00022448"/>
    </source>
</evidence>
<dbReference type="FunFam" id="1.50.40.10:FF:000018">
    <property type="entry name" value="S-adenosylmethionine mitochondrial carrier protein-like"/>
    <property type="match status" value="1"/>
</dbReference>
<dbReference type="FunCoup" id="A0A2R2MQU4">
    <property type="interactions" value="1014"/>
</dbReference>
<keyword evidence="3 11" id="KW-0813">Transport</keyword>